<dbReference type="Proteomes" id="UP001319200">
    <property type="component" value="Unassembled WGS sequence"/>
</dbReference>
<feature type="chain" id="PRO_5042886569" description="ABC-type phosphate transport system, substrate-binding protein" evidence="1">
    <location>
        <begin position="23"/>
        <end position="310"/>
    </location>
</feature>
<accession>A0AAP2GMS9</accession>
<sequence>MKSFISFILIYFLLLTATSLFAQQAPDKKVVITGVRFAYPLVQQWIAEYKEANPSVEVVIDSRTATDPAHYDLLIEAYEPEKEVKEEREYLYLARYALLPVANAGSEFAKTFTEKGLTKDLIKQIYFHDIYADKEKQQEIKAPYTVYTRLQKAGAPVTFAKYFGFEQQQITGKAIAGADEHLIKALLKDPTGISYSYPGLIYDLTSRKALPGLAVLPVDADNNGRVSQDERFYATLDDAISAIEDQKTENIPVEYIHISLRKHNYKPEALKFLLWVIYNAQDDLHHYGFLKPEQKRFENEKQKFEQLASK</sequence>
<evidence type="ECO:0000256" key="1">
    <source>
        <dbReference type="SAM" id="SignalP"/>
    </source>
</evidence>
<keyword evidence="3" id="KW-1185">Reference proteome</keyword>
<keyword evidence="1" id="KW-0732">Signal</keyword>
<name>A0AAP2GMS9_9BACT</name>
<dbReference type="AlphaFoldDB" id="A0AAP2GMS9"/>
<dbReference type="EMBL" id="JAHESF010000003">
    <property type="protein sequence ID" value="MBT1696145.1"/>
    <property type="molecule type" value="Genomic_DNA"/>
</dbReference>
<reference evidence="2 3" key="1">
    <citation type="submission" date="2021-05" db="EMBL/GenBank/DDBJ databases">
        <title>A Polyphasic approach of four new species of the genus Ohtaekwangia: Ohtaekwangia histidinii sp. nov., Ohtaekwangia cretensis sp. nov., Ohtaekwangia indiensis sp. nov., Ohtaekwangia reichenbachii sp. nov. from diverse environment.</title>
        <authorList>
            <person name="Octaviana S."/>
        </authorList>
    </citation>
    <scope>NUCLEOTIDE SEQUENCE [LARGE SCALE GENOMIC DNA]</scope>
    <source>
        <strain evidence="2 3">PWU4</strain>
    </source>
</reference>
<evidence type="ECO:0000313" key="2">
    <source>
        <dbReference type="EMBL" id="MBT1696145.1"/>
    </source>
</evidence>
<comment type="caution">
    <text evidence="2">The sequence shown here is derived from an EMBL/GenBank/DDBJ whole genome shotgun (WGS) entry which is preliminary data.</text>
</comment>
<dbReference type="SUPFAM" id="SSF53850">
    <property type="entry name" value="Periplasmic binding protein-like II"/>
    <property type="match status" value="1"/>
</dbReference>
<evidence type="ECO:0008006" key="4">
    <source>
        <dbReference type="Google" id="ProtNLM"/>
    </source>
</evidence>
<protein>
    <recommendedName>
        <fullName evidence="4">ABC-type phosphate transport system, substrate-binding protein</fullName>
    </recommendedName>
</protein>
<organism evidence="2 3">
    <name type="scientific">Chryseosolibacter histidini</name>
    <dbReference type="NCBI Taxonomy" id="2782349"/>
    <lineage>
        <taxon>Bacteria</taxon>
        <taxon>Pseudomonadati</taxon>
        <taxon>Bacteroidota</taxon>
        <taxon>Cytophagia</taxon>
        <taxon>Cytophagales</taxon>
        <taxon>Chryseotaleaceae</taxon>
        <taxon>Chryseosolibacter</taxon>
    </lineage>
</organism>
<proteinExistence type="predicted"/>
<feature type="signal peptide" evidence="1">
    <location>
        <begin position="1"/>
        <end position="22"/>
    </location>
</feature>
<dbReference type="RefSeq" id="WP_254161168.1">
    <property type="nucleotide sequence ID" value="NZ_JAHESF010000003.1"/>
</dbReference>
<evidence type="ECO:0000313" key="3">
    <source>
        <dbReference type="Proteomes" id="UP001319200"/>
    </source>
</evidence>
<gene>
    <name evidence="2" type="ORF">KK083_04620</name>
</gene>